<dbReference type="SUPFAM" id="SSF53067">
    <property type="entry name" value="Actin-like ATPase domain"/>
    <property type="match status" value="1"/>
</dbReference>
<dbReference type="RefSeq" id="WP_245891234.1">
    <property type="nucleotide sequence ID" value="NZ_PZZP01000002.1"/>
</dbReference>
<dbReference type="GO" id="GO:0042732">
    <property type="term" value="P:D-xylose metabolic process"/>
    <property type="evidence" value="ECO:0007669"/>
    <property type="project" value="UniProtKB-KW"/>
</dbReference>
<dbReference type="InterPro" id="IPR036388">
    <property type="entry name" value="WH-like_DNA-bd_sf"/>
</dbReference>
<evidence type="ECO:0000256" key="1">
    <source>
        <dbReference type="ARBA" id="ARBA00002486"/>
    </source>
</evidence>
<keyword evidence="3" id="KW-0119">Carbohydrate metabolism</keyword>
<organism evidence="4 5">
    <name type="scientific">Desmospora activa DSM 45169</name>
    <dbReference type="NCBI Taxonomy" id="1121389"/>
    <lineage>
        <taxon>Bacteria</taxon>
        <taxon>Bacillati</taxon>
        <taxon>Bacillota</taxon>
        <taxon>Bacilli</taxon>
        <taxon>Bacillales</taxon>
        <taxon>Thermoactinomycetaceae</taxon>
        <taxon>Desmospora</taxon>
    </lineage>
</organism>
<dbReference type="InterPro" id="IPR000600">
    <property type="entry name" value="ROK"/>
</dbReference>
<keyword evidence="5" id="KW-1185">Reference proteome</keyword>
<dbReference type="Gene3D" id="1.10.10.10">
    <property type="entry name" value="Winged helix-like DNA-binding domain superfamily/Winged helix DNA-binding domain"/>
    <property type="match status" value="1"/>
</dbReference>
<dbReference type="AlphaFoldDB" id="A0A2T4Z3W0"/>
<dbReference type="CDD" id="cd24076">
    <property type="entry name" value="ASKHA_ATPase_ROK_BsXylR-like"/>
    <property type="match status" value="1"/>
</dbReference>
<accession>A0A2T4Z3W0</accession>
<protein>
    <submittedName>
        <fullName evidence="4">Xylose repressor XylR</fullName>
    </submittedName>
</protein>
<reference evidence="4 5" key="1">
    <citation type="submission" date="2018-04" db="EMBL/GenBank/DDBJ databases">
        <title>Genomic Encyclopedia of Archaeal and Bacterial Type Strains, Phase II (KMG-II): from individual species to whole genera.</title>
        <authorList>
            <person name="Goeker M."/>
        </authorList>
    </citation>
    <scope>NUCLEOTIDE SEQUENCE [LARGE SCALE GENOMIC DNA]</scope>
    <source>
        <strain evidence="4 5">DSM 45169</strain>
    </source>
</reference>
<sequence>MNVTGNYQLVKRINKSLVLQTLRHRSPLSRAELAQLTGLNKTTISSLVSELLDEQLLYESGPGQSKGGRRPVMLHFNGNAGYAIGIDLGVNYVVGILTDLNGKILREQRLPLQDKDYNRVLAQIDSLVTTLMADIPASRYGAVGIGIGVPGIVDPDGMVLLAPNLEWNDVQLRHDLSQRVELPVILENEANAGAYGEKMFGEHANVDELIYVSAGIGLGTGIIIDGKLYKGVGGYSGEMGHIIVEPDGLKCRCGSRGCWERYASEQAVLTSAQQLKRDHPHLFPFKESGISLEHLITLAESKNEAVIALFQRVAYYMGIGINNIINTFNPERVIIGNRLATAQPWLQKTLFATIDHRTLHFHRQNVTLSFSNLDDRSCCLGMASFVIEGFFEESQLSLDRLR</sequence>
<comment type="caution">
    <text evidence="4">The sequence shown here is derived from an EMBL/GenBank/DDBJ whole genome shotgun (WGS) entry which is preliminary data.</text>
</comment>
<name>A0A2T4Z3W0_9BACL</name>
<dbReference type="SUPFAM" id="SSF46785">
    <property type="entry name" value="Winged helix' DNA-binding domain"/>
    <property type="match status" value="1"/>
</dbReference>
<evidence type="ECO:0000313" key="5">
    <source>
        <dbReference type="Proteomes" id="UP000241639"/>
    </source>
</evidence>
<proteinExistence type="inferred from homology"/>
<evidence type="ECO:0000313" key="4">
    <source>
        <dbReference type="EMBL" id="PTM56580.1"/>
    </source>
</evidence>
<dbReference type="InterPro" id="IPR036390">
    <property type="entry name" value="WH_DNA-bd_sf"/>
</dbReference>
<evidence type="ECO:0000256" key="2">
    <source>
        <dbReference type="ARBA" id="ARBA00006479"/>
    </source>
</evidence>
<dbReference type="InterPro" id="IPR043129">
    <property type="entry name" value="ATPase_NBD"/>
</dbReference>
<keyword evidence="3" id="KW-0859">Xylose metabolism</keyword>
<dbReference type="PANTHER" id="PTHR18964">
    <property type="entry name" value="ROK (REPRESSOR, ORF, KINASE) FAMILY"/>
    <property type="match status" value="1"/>
</dbReference>
<dbReference type="Pfam" id="PF00480">
    <property type="entry name" value="ROK"/>
    <property type="match status" value="1"/>
</dbReference>
<dbReference type="Gene3D" id="3.30.420.40">
    <property type="match status" value="2"/>
</dbReference>
<dbReference type="EMBL" id="PZZP01000002">
    <property type="protein sequence ID" value="PTM56580.1"/>
    <property type="molecule type" value="Genomic_DNA"/>
</dbReference>
<dbReference type="PANTHER" id="PTHR18964:SF149">
    <property type="entry name" value="BIFUNCTIONAL UDP-N-ACETYLGLUCOSAMINE 2-EPIMERASE_N-ACETYLMANNOSAMINE KINASE"/>
    <property type="match status" value="1"/>
</dbReference>
<evidence type="ECO:0000256" key="3">
    <source>
        <dbReference type="ARBA" id="ARBA00022629"/>
    </source>
</evidence>
<comment type="similarity">
    <text evidence="2">Belongs to the ROK (NagC/XylR) family.</text>
</comment>
<comment type="function">
    <text evidence="1">Transcriptional repressor of xylose-utilizing enzymes.</text>
</comment>
<gene>
    <name evidence="4" type="ORF">C8J48_2902</name>
</gene>
<dbReference type="Proteomes" id="UP000241639">
    <property type="component" value="Unassembled WGS sequence"/>
</dbReference>